<reference evidence="3" key="1">
    <citation type="submission" date="2014-04" db="EMBL/GenBank/DDBJ databases">
        <title>Evolutionary Origins and Diversification of the Mycorrhizal Mutualists.</title>
        <authorList>
            <consortium name="DOE Joint Genome Institute"/>
            <consortium name="Mycorrhizal Genomics Consortium"/>
            <person name="Kohler A."/>
            <person name="Kuo A."/>
            <person name="Nagy L.G."/>
            <person name="Floudas D."/>
            <person name="Copeland A."/>
            <person name="Barry K.W."/>
            <person name="Cichocki N."/>
            <person name="Veneault-Fourrey C."/>
            <person name="LaButti K."/>
            <person name="Lindquist E.A."/>
            <person name="Lipzen A."/>
            <person name="Lundell T."/>
            <person name="Morin E."/>
            <person name="Murat C."/>
            <person name="Riley R."/>
            <person name="Ohm R."/>
            <person name="Sun H."/>
            <person name="Tunlid A."/>
            <person name="Henrissat B."/>
            <person name="Grigoriev I.V."/>
            <person name="Hibbett D.S."/>
            <person name="Martin F."/>
        </authorList>
    </citation>
    <scope>NUCLEOTIDE SEQUENCE [LARGE SCALE GENOMIC DNA]</scope>
    <source>
        <strain evidence="3">FD-334 SS-4</strain>
    </source>
</reference>
<dbReference type="AlphaFoldDB" id="A0A0D2PGT3"/>
<feature type="region of interest" description="Disordered" evidence="1">
    <location>
        <begin position="38"/>
        <end position="58"/>
    </location>
</feature>
<feature type="compositionally biased region" description="Polar residues" evidence="1">
    <location>
        <begin position="44"/>
        <end position="57"/>
    </location>
</feature>
<protein>
    <submittedName>
        <fullName evidence="2">Uncharacterized protein</fullName>
    </submittedName>
</protein>
<evidence type="ECO:0000313" key="2">
    <source>
        <dbReference type="EMBL" id="KJA27701.1"/>
    </source>
</evidence>
<keyword evidence="3" id="KW-1185">Reference proteome</keyword>
<name>A0A0D2PGT3_HYPSF</name>
<evidence type="ECO:0000256" key="1">
    <source>
        <dbReference type="SAM" id="MobiDB-lite"/>
    </source>
</evidence>
<accession>A0A0D2PGT3</accession>
<proteinExistence type="predicted"/>
<dbReference type="EMBL" id="KN817523">
    <property type="protein sequence ID" value="KJA27701.1"/>
    <property type="molecule type" value="Genomic_DNA"/>
</dbReference>
<dbReference type="Proteomes" id="UP000054270">
    <property type="component" value="Unassembled WGS sequence"/>
</dbReference>
<organism evidence="2 3">
    <name type="scientific">Hypholoma sublateritium (strain FD-334 SS-4)</name>
    <dbReference type="NCBI Taxonomy" id="945553"/>
    <lineage>
        <taxon>Eukaryota</taxon>
        <taxon>Fungi</taxon>
        <taxon>Dikarya</taxon>
        <taxon>Basidiomycota</taxon>
        <taxon>Agaricomycotina</taxon>
        <taxon>Agaricomycetes</taxon>
        <taxon>Agaricomycetidae</taxon>
        <taxon>Agaricales</taxon>
        <taxon>Agaricineae</taxon>
        <taxon>Strophariaceae</taxon>
        <taxon>Hypholoma</taxon>
    </lineage>
</organism>
<gene>
    <name evidence="2" type="ORF">HYPSUDRAFT_34827</name>
</gene>
<sequence>MVTVEIPERSSFNLNPSSHRNHALPRLLSPHTTLPHLPIRLNRTPYNMSNTPATSKTTPEEEQCLIFLSGEQRGQLLQCMVAAEISSEAALHSWPEEFNLGAPMPGDAEMVQGELLLTWDTMADGSFDEVALAPSGSEDVLSADEEQAIPWPANEDEMHDLFTDYMAEESENS</sequence>
<evidence type="ECO:0000313" key="3">
    <source>
        <dbReference type="Proteomes" id="UP000054270"/>
    </source>
</evidence>